<evidence type="ECO:0000313" key="4">
    <source>
        <dbReference type="Proteomes" id="UP000191987"/>
    </source>
</evidence>
<feature type="domain" description="DUF2264" evidence="1">
    <location>
        <begin position="51"/>
        <end position="389"/>
    </location>
</feature>
<evidence type="ECO:0000313" key="3">
    <source>
        <dbReference type="EMBL" id="CUX43689.1"/>
    </source>
</evidence>
<accession>A0A1S7QY87</accession>
<evidence type="ECO:0008006" key="5">
    <source>
        <dbReference type="Google" id="ProtNLM"/>
    </source>
</evidence>
<dbReference type="Pfam" id="PF10022">
    <property type="entry name" value="DUF2264"/>
    <property type="match status" value="1"/>
</dbReference>
<dbReference type="EMBL" id="FBWG01000028">
    <property type="protein sequence ID" value="CUX43689.1"/>
    <property type="molecule type" value="Genomic_DNA"/>
</dbReference>
<organism evidence="3 4">
    <name type="scientific">Agrobacterium deltaense Zutra 3/1</name>
    <dbReference type="NCBI Taxonomy" id="1183427"/>
    <lineage>
        <taxon>Bacteria</taxon>
        <taxon>Pseudomonadati</taxon>
        <taxon>Pseudomonadota</taxon>
        <taxon>Alphaproteobacteria</taxon>
        <taxon>Hyphomicrobiales</taxon>
        <taxon>Rhizobiaceae</taxon>
        <taxon>Rhizobium/Agrobacterium group</taxon>
        <taxon>Agrobacterium</taxon>
    </lineage>
</organism>
<dbReference type="Proteomes" id="UP000191987">
    <property type="component" value="Unassembled WGS sequence"/>
</dbReference>
<reference evidence="3 4" key="1">
    <citation type="submission" date="2016-01" db="EMBL/GenBank/DDBJ databases">
        <authorList>
            <person name="Oliw E.H."/>
        </authorList>
    </citation>
    <scope>NUCLEOTIDE SEQUENCE [LARGE SCALE GENOMIC DNA]</scope>
    <source>
        <strain evidence="3 4">Zutra 3-1</strain>
    </source>
</reference>
<feature type="domain" description="DUF2264" evidence="2">
    <location>
        <begin position="397"/>
        <end position="629"/>
    </location>
</feature>
<dbReference type="PIRSF" id="PIRSF014753">
    <property type="entry name" value="UCP014753"/>
    <property type="match status" value="1"/>
</dbReference>
<protein>
    <recommendedName>
        <fullName evidence="5">DUF2264 domain-containing protein</fullName>
    </recommendedName>
</protein>
<proteinExistence type="predicted"/>
<dbReference type="PANTHER" id="PTHR35339">
    <property type="entry name" value="LINALOOL DEHYDRATASE_ISOMERASE DOMAIN-CONTAINING PROTEIN"/>
    <property type="match status" value="1"/>
</dbReference>
<dbReference type="AlphaFoldDB" id="A0A1S7QY87"/>
<dbReference type="InterPro" id="IPR049349">
    <property type="entry name" value="DUF2264_N"/>
</dbReference>
<gene>
    <name evidence="3" type="ORF">AGR7C_Lc100363</name>
</gene>
<dbReference type="Pfam" id="PF20938">
    <property type="entry name" value="DUF2264_C"/>
    <property type="match status" value="1"/>
</dbReference>
<dbReference type="PANTHER" id="PTHR35339:SF4">
    <property type="entry name" value="LINALOOL DEHYDRATASE_ISOMERASE DOMAIN-CONTAINING PROTEIN"/>
    <property type="match status" value="1"/>
</dbReference>
<dbReference type="InterPro" id="IPR016624">
    <property type="entry name" value="UCP014753"/>
</dbReference>
<evidence type="ECO:0000259" key="1">
    <source>
        <dbReference type="Pfam" id="PF10022"/>
    </source>
</evidence>
<dbReference type="InterPro" id="IPR049237">
    <property type="entry name" value="DUF2264_C"/>
</dbReference>
<evidence type="ECO:0000259" key="2">
    <source>
        <dbReference type="Pfam" id="PF20938"/>
    </source>
</evidence>
<name>A0A1S7QY87_9HYPH</name>
<sequence length="653" mass="73432">MTASRPSNNCHRAAGDEPAALSFDHEFRTFVTVPHETATANPLFHNPLLGRDDLAKAVIDLFNPLLACFSPGGARVRLGATGAIFDFPAAELEGFARPLWGIVPLAAGGYDFPHWDLYRRGLANGANPAHPEYWGDTADRHQRLVELAAIGFALAMVPEHIWEPLAETDRRAVAAYLLAAREREFVDNNWKFFRVLIDLGLERVGVEFDRTKTQTYLDELEAFDIGNGWYRDGPVRRVDHYIPFAMHFYGLIYTVLAKGDDTRKTRLLERSRIFTRDIRHWFGPDGASLAFGRSQTYRFAAGGFWGALAFSGLEALPWPEIKGYYMRHIRWWSKRPIADRDGVLSVGYAYPNLLMSESYNSPCSPYWALKFFLPLALPADHPFWTAEEAEPQEFAEPVPLAEPGMVAFHTPGNIVVLSSGQQHDRMRGAQEKYSKFVYSTRYAFNVEADDRHFAAASFDGMLGLSDDGVHFRTRATMEEALIAKDCLYSRWRPWADVEIETWLVPQNPWHIRLHRIRTPRPLQTSEGGFAIERADFNRDRTEASKGRAVCYGQTDTSLIADLSAGIQREGLCHQAIANTNFIHARTLVPQLRGTIASGETLLVTAAMALPAGKEAEAALGVFPESPDLPRLEEMFRREGRRVPAYALDENRAG</sequence>